<dbReference type="InterPro" id="IPR001910">
    <property type="entry name" value="Inosine/uridine_hydrolase_dom"/>
</dbReference>
<evidence type="ECO:0000256" key="2">
    <source>
        <dbReference type="ARBA" id="ARBA00023295"/>
    </source>
</evidence>
<organism evidence="4 5">
    <name type="scientific">Agromyces bracchium</name>
    <dbReference type="NCBI Taxonomy" id="88376"/>
    <lineage>
        <taxon>Bacteria</taxon>
        <taxon>Bacillati</taxon>
        <taxon>Actinomycetota</taxon>
        <taxon>Actinomycetes</taxon>
        <taxon>Micrococcales</taxon>
        <taxon>Microbacteriaceae</taxon>
        <taxon>Agromyces</taxon>
    </lineage>
</organism>
<dbReference type="Gene3D" id="3.90.245.10">
    <property type="entry name" value="Ribonucleoside hydrolase-like"/>
    <property type="match status" value="1"/>
</dbReference>
<protein>
    <recommendedName>
        <fullName evidence="3">Inosine/uridine-preferring nucleoside hydrolase domain-containing protein</fullName>
    </recommendedName>
</protein>
<dbReference type="PANTHER" id="PTHR12304:SF4">
    <property type="entry name" value="URIDINE NUCLEOSIDASE"/>
    <property type="match status" value="1"/>
</dbReference>
<name>A0A6I3M9C0_9MICO</name>
<dbReference type="Pfam" id="PF01156">
    <property type="entry name" value="IU_nuc_hydro"/>
    <property type="match status" value="1"/>
</dbReference>
<comment type="caution">
    <text evidence="4">The sequence shown here is derived from an EMBL/GenBank/DDBJ whole genome shotgun (WGS) entry which is preliminary data.</text>
</comment>
<evidence type="ECO:0000256" key="1">
    <source>
        <dbReference type="ARBA" id="ARBA00022801"/>
    </source>
</evidence>
<gene>
    <name evidence="4" type="ORF">GJ743_13460</name>
</gene>
<dbReference type="InterPro" id="IPR036452">
    <property type="entry name" value="Ribo_hydro-like"/>
</dbReference>
<dbReference type="InterPro" id="IPR023186">
    <property type="entry name" value="IUNH"/>
</dbReference>
<proteinExistence type="predicted"/>
<evidence type="ECO:0000313" key="4">
    <source>
        <dbReference type="EMBL" id="MTH69378.1"/>
    </source>
</evidence>
<keyword evidence="2" id="KW-0326">Glycosidase</keyword>
<dbReference type="GO" id="GO:0006152">
    <property type="term" value="P:purine nucleoside catabolic process"/>
    <property type="evidence" value="ECO:0007669"/>
    <property type="project" value="TreeGrafter"/>
</dbReference>
<evidence type="ECO:0000259" key="3">
    <source>
        <dbReference type="Pfam" id="PF01156"/>
    </source>
</evidence>
<keyword evidence="5" id="KW-1185">Reference proteome</keyword>
<dbReference type="GO" id="GO:0005829">
    <property type="term" value="C:cytosol"/>
    <property type="evidence" value="ECO:0007669"/>
    <property type="project" value="TreeGrafter"/>
</dbReference>
<evidence type="ECO:0000313" key="5">
    <source>
        <dbReference type="Proteomes" id="UP000433071"/>
    </source>
</evidence>
<keyword evidence="1" id="KW-0378">Hydrolase</keyword>
<sequence length="416" mass="45495">MSHHVSSHLYKWNAGPRRTGHKPDIGVTMKHKISVVLAVTLAALLAGTAPAQAGAQTTVTLEAAASDHDVVTSAATTKVILDTDLRYNTDDMYTLMFLLQADAAGYIDLLGVTTAPPGVRTEVEAQMGLSMLEKVERTDVPLYVGQDRPLDGRWYKDSDFVEMWNLRLRDNMKADLDPNSEVDYSSMQLGGQYDPATHAGVTTKAQPEPAWQFMTKQVKKYPGQVTIMSIGAVTNTALAIKHDPNFAANTAGIYYMGGVTPEDGSNGSGSFNWGSDATAVNVALNADFPKQVLIPSEIANTVKLTKPVMDEIVAADTPVAELLKDVAYPVWEANPQRVQSFWDAVTPAVLMIPSITDRTAVRYMTLADEPGPFLGVIRQWTEGRQPAHLNPIDVVYTVDNDEYWDFVTEILTTNYN</sequence>
<reference evidence="4 5" key="1">
    <citation type="submission" date="2019-11" db="EMBL/GenBank/DDBJ databases">
        <title>Agromyces kandeliae sp. nov., isolated from mangrove soil.</title>
        <authorList>
            <person name="Wang R."/>
        </authorList>
    </citation>
    <scope>NUCLEOTIDE SEQUENCE [LARGE SCALE GENOMIC DNA]</scope>
    <source>
        <strain evidence="4 5">JCM 11433</strain>
    </source>
</reference>
<dbReference type="EMBL" id="WMLB01000027">
    <property type="protein sequence ID" value="MTH69378.1"/>
    <property type="molecule type" value="Genomic_DNA"/>
</dbReference>
<dbReference type="GO" id="GO:0008477">
    <property type="term" value="F:purine nucleosidase activity"/>
    <property type="evidence" value="ECO:0007669"/>
    <property type="project" value="TreeGrafter"/>
</dbReference>
<dbReference type="SUPFAM" id="SSF53590">
    <property type="entry name" value="Nucleoside hydrolase"/>
    <property type="match status" value="1"/>
</dbReference>
<dbReference type="PANTHER" id="PTHR12304">
    <property type="entry name" value="INOSINE-URIDINE PREFERRING NUCLEOSIDE HYDROLASE"/>
    <property type="match status" value="1"/>
</dbReference>
<feature type="domain" description="Inosine/uridine-preferring nucleoside hydrolase" evidence="3">
    <location>
        <begin position="79"/>
        <end position="405"/>
    </location>
</feature>
<accession>A0A6I3M9C0</accession>
<dbReference type="OrthoDB" id="9797882at2"/>
<dbReference type="AlphaFoldDB" id="A0A6I3M9C0"/>
<dbReference type="Proteomes" id="UP000433071">
    <property type="component" value="Unassembled WGS sequence"/>
</dbReference>